<dbReference type="Proteomes" id="UP001219934">
    <property type="component" value="Unassembled WGS sequence"/>
</dbReference>
<organism evidence="1 2">
    <name type="scientific">Pogonophryne albipinna</name>
    <dbReference type="NCBI Taxonomy" id="1090488"/>
    <lineage>
        <taxon>Eukaryota</taxon>
        <taxon>Metazoa</taxon>
        <taxon>Chordata</taxon>
        <taxon>Craniata</taxon>
        <taxon>Vertebrata</taxon>
        <taxon>Euteleostomi</taxon>
        <taxon>Actinopterygii</taxon>
        <taxon>Neopterygii</taxon>
        <taxon>Teleostei</taxon>
        <taxon>Neoteleostei</taxon>
        <taxon>Acanthomorphata</taxon>
        <taxon>Eupercaria</taxon>
        <taxon>Perciformes</taxon>
        <taxon>Notothenioidei</taxon>
        <taxon>Pogonophryne</taxon>
    </lineage>
</organism>
<sequence length="79" mass="8524">MTPLHQCFNYCDISCPHCAVVKVRRGDSLADRLCFQLFITSGAKVSGERPGGFVLLMQQTVSSVTGGGGGRLRTTETFI</sequence>
<evidence type="ECO:0000313" key="2">
    <source>
        <dbReference type="Proteomes" id="UP001219934"/>
    </source>
</evidence>
<reference evidence="1" key="1">
    <citation type="submission" date="2022-11" db="EMBL/GenBank/DDBJ databases">
        <title>Chromosome-level genome of Pogonophryne albipinna.</title>
        <authorList>
            <person name="Jo E."/>
        </authorList>
    </citation>
    <scope>NUCLEOTIDE SEQUENCE</scope>
    <source>
        <strain evidence="1">SGF0006</strain>
        <tissue evidence="1">Muscle</tissue>
    </source>
</reference>
<name>A0AAD6AAI1_9TELE</name>
<accession>A0AAD6AAI1</accession>
<comment type="caution">
    <text evidence="1">The sequence shown here is derived from an EMBL/GenBank/DDBJ whole genome shotgun (WGS) entry which is preliminary data.</text>
</comment>
<gene>
    <name evidence="1" type="ORF">JOQ06_021863</name>
</gene>
<protein>
    <submittedName>
        <fullName evidence="1">Uncharacterized protein</fullName>
    </submittedName>
</protein>
<dbReference type="EMBL" id="JAPTMU010000127">
    <property type="protein sequence ID" value="KAJ4921339.1"/>
    <property type="molecule type" value="Genomic_DNA"/>
</dbReference>
<keyword evidence="2" id="KW-1185">Reference proteome</keyword>
<proteinExistence type="predicted"/>
<evidence type="ECO:0000313" key="1">
    <source>
        <dbReference type="EMBL" id="KAJ4921339.1"/>
    </source>
</evidence>
<dbReference type="AlphaFoldDB" id="A0AAD6AAI1"/>